<dbReference type="PANTHER" id="PTHR10110:SF179">
    <property type="entry name" value="SODIUM_HYDROGEN EXCHANGER 4"/>
    <property type="match status" value="1"/>
</dbReference>
<accession>A0A5D3C877</accession>
<feature type="transmembrane region" description="Helical" evidence="13">
    <location>
        <begin position="21"/>
        <end position="44"/>
    </location>
</feature>
<feature type="transmembrane region" description="Helical" evidence="13">
    <location>
        <begin position="320"/>
        <end position="343"/>
    </location>
</feature>
<dbReference type="GO" id="GO:0015385">
    <property type="term" value="F:sodium:proton antiporter activity"/>
    <property type="evidence" value="ECO:0007669"/>
    <property type="project" value="InterPro"/>
</dbReference>
<comment type="catalytic activity">
    <reaction evidence="12">
        <text>K(+)(in) + H(+)(out) = K(+)(out) + H(+)(in)</text>
        <dbReference type="Rhea" id="RHEA:29467"/>
        <dbReference type="ChEBI" id="CHEBI:15378"/>
        <dbReference type="ChEBI" id="CHEBI:29103"/>
    </reaction>
</comment>
<dbReference type="PANTHER" id="PTHR10110">
    <property type="entry name" value="SODIUM/HYDROGEN EXCHANGER"/>
    <property type="match status" value="1"/>
</dbReference>
<feature type="transmembrane region" description="Helical" evidence="13">
    <location>
        <begin position="291"/>
        <end position="308"/>
    </location>
</feature>
<dbReference type="EMBL" id="SSTD01012952">
    <property type="protein sequence ID" value="TYK08093.1"/>
    <property type="molecule type" value="Genomic_DNA"/>
</dbReference>
<keyword evidence="2" id="KW-0813">Transport</keyword>
<organism evidence="15 16">
    <name type="scientific">Cucumis melo var. makuwa</name>
    <name type="common">Oriental melon</name>
    <dbReference type="NCBI Taxonomy" id="1194695"/>
    <lineage>
        <taxon>Eukaryota</taxon>
        <taxon>Viridiplantae</taxon>
        <taxon>Streptophyta</taxon>
        <taxon>Embryophyta</taxon>
        <taxon>Tracheophyta</taxon>
        <taxon>Spermatophyta</taxon>
        <taxon>Magnoliopsida</taxon>
        <taxon>eudicotyledons</taxon>
        <taxon>Gunneridae</taxon>
        <taxon>Pentapetalae</taxon>
        <taxon>rosids</taxon>
        <taxon>fabids</taxon>
        <taxon>Cucurbitales</taxon>
        <taxon>Cucurbitaceae</taxon>
        <taxon>Benincaseae</taxon>
        <taxon>Cucumis</taxon>
    </lineage>
</organism>
<evidence type="ECO:0000256" key="9">
    <source>
        <dbReference type="ARBA" id="ARBA00023136"/>
    </source>
</evidence>
<evidence type="ECO:0000259" key="14">
    <source>
        <dbReference type="Pfam" id="PF00999"/>
    </source>
</evidence>
<feature type="domain" description="Cation/H+ exchanger transmembrane" evidence="14">
    <location>
        <begin position="9"/>
        <end position="348"/>
    </location>
</feature>
<protein>
    <submittedName>
        <fullName evidence="15">Sodium/hydrogen exchanger 4</fullName>
    </submittedName>
</protein>
<dbReference type="GO" id="GO:0015386">
    <property type="term" value="F:potassium:proton antiporter activity"/>
    <property type="evidence" value="ECO:0007669"/>
    <property type="project" value="TreeGrafter"/>
</dbReference>
<dbReference type="GO" id="GO:0005886">
    <property type="term" value="C:plasma membrane"/>
    <property type="evidence" value="ECO:0007669"/>
    <property type="project" value="TreeGrafter"/>
</dbReference>
<evidence type="ECO:0000256" key="1">
    <source>
        <dbReference type="ARBA" id="ARBA00004141"/>
    </source>
</evidence>
<gene>
    <name evidence="15" type="ORF">E5676_scaffold265G002520</name>
</gene>
<evidence type="ECO:0000256" key="7">
    <source>
        <dbReference type="ARBA" id="ARBA00023053"/>
    </source>
</evidence>
<evidence type="ECO:0000256" key="3">
    <source>
        <dbReference type="ARBA" id="ARBA00022538"/>
    </source>
</evidence>
<comment type="caution">
    <text evidence="15">The sequence shown here is derived from an EMBL/GenBank/DDBJ whole genome shotgun (WGS) entry which is preliminary data.</text>
</comment>
<evidence type="ECO:0000256" key="12">
    <source>
        <dbReference type="ARBA" id="ARBA00047912"/>
    </source>
</evidence>
<dbReference type="Gene3D" id="6.10.140.1330">
    <property type="match status" value="1"/>
</dbReference>
<dbReference type="AlphaFoldDB" id="A0A5D3C877"/>
<keyword evidence="10" id="KW-0739">Sodium transport</keyword>
<feature type="transmembrane region" description="Helical" evidence="13">
    <location>
        <begin position="162"/>
        <end position="185"/>
    </location>
</feature>
<comment type="catalytic activity">
    <reaction evidence="11">
        <text>Na(+)(in) + H(+)(out) = Na(+)(out) + H(+)(in)</text>
        <dbReference type="Rhea" id="RHEA:29419"/>
        <dbReference type="ChEBI" id="CHEBI:15378"/>
        <dbReference type="ChEBI" id="CHEBI:29101"/>
    </reaction>
</comment>
<evidence type="ECO:0000256" key="6">
    <source>
        <dbReference type="ARBA" id="ARBA00022989"/>
    </source>
</evidence>
<keyword evidence="7" id="KW-0915">Sodium</keyword>
<feature type="transmembrane region" description="Helical" evidence="13">
    <location>
        <begin position="126"/>
        <end position="147"/>
    </location>
</feature>
<keyword evidence="4 13" id="KW-0812">Transmembrane</keyword>
<sequence>MLGSYRFQVKKKQFFHNFLTIMLFGVIGVFISASIITAGSQWLFPKMGFHGLSARDYVAIGAIFSSTDTVCTLQVLHQEETPLLYSLVFGEGVVNDATSVVLFNAVQKIDISRLNSKTALHLFGDFCYLFSTSTVLGVTTGLLTSYILKTLYFGRHSSVRELAIMVLMAYLSYMLAENITENLLYVAMACQMNRKLIGSLLKVRHVFAMMSFVAETAIFLYVGMDALDIEKWKITKLSLWKLLGTYTIIVFLVLVGRAAFVFPLSAISNYFIKREDRSSSPSMISFKQQIIIWWAGLMRGAVSIALAFKQFTYSGVTVDPIHATMITNTTIVVLFTTVVFGFLTKPLISCLLPPNQASSSVSNSRPKFTEEDITLPLLSMEESAATNVLRAKDSLSMLIERPVYTIHYFWRKFDDSYMRPIFGGPRHNQPPGGSGC</sequence>
<comment type="subcellular location">
    <subcellularLocation>
        <location evidence="1">Membrane</location>
        <topology evidence="1">Multi-pass membrane protein</topology>
    </subcellularLocation>
</comment>
<dbReference type="InterPro" id="IPR018422">
    <property type="entry name" value="Cation/H_exchanger_CPA1"/>
</dbReference>
<dbReference type="Pfam" id="PF00999">
    <property type="entry name" value="Na_H_Exchanger"/>
    <property type="match status" value="1"/>
</dbReference>
<evidence type="ECO:0000256" key="4">
    <source>
        <dbReference type="ARBA" id="ARBA00022692"/>
    </source>
</evidence>
<keyword evidence="9 13" id="KW-0472">Membrane</keyword>
<dbReference type="Proteomes" id="UP000321947">
    <property type="component" value="Unassembled WGS sequence"/>
</dbReference>
<evidence type="ECO:0000256" key="13">
    <source>
        <dbReference type="SAM" id="Phobius"/>
    </source>
</evidence>
<evidence type="ECO:0000256" key="10">
    <source>
        <dbReference type="ARBA" id="ARBA00023201"/>
    </source>
</evidence>
<name>A0A5D3C877_CUCMM</name>
<dbReference type="InterPro" id="IPR006153">
    <property type="entry name" value="Cation/H_exchanger_TM"/>
</dbReference>
<evidence type="ECO:0000256" key="11">
    <source>
        <dbReference type="ARBA" id="ARBA00047524"/>
    </source>
</evidence>
<evidence type="ECO:0000256" key="5">
    <source>
        <dbReference type="ARBA" id="ARBA00022958"/>
    </source>
</evidence>
<evidence type="ECO:0000256" key="8">
    <source>
        <dbReference type="ARBA" id="ARBA00023065"/>
    </source>
</evidence>
<feature type="transmembrane region" description="Helical" evidence="13">
    <location>
        <begin position="244"/>
        <end position="271"/>
    </location>
</feature>
<dbReference type="GO" id="GO:0051453">
    <property type="term" value="P:regulation of intracellular pH"/>
    <property type="evidence" value="ECO:0007669"/>
    <property type="project" value="TreeGrafter"/>
</dbReference>
<keyword evidence="6 13" id="KW-1133">Transmembrane helix</keyword>
<feature type="transmembrane region" description="Helical" evidence="13">
    <location>
        <begin position="206"/>
        <end position="224"/>
    </location>
</feature>
<evidence type="ECO:0000313" key="16">
    <source>
        <dbReference type="Proteomes" id="UP000321947"/>
    </source>
</evidence>
<keyword evidence="5" id="KW-0630">Potassium</keyword>
<keyword evidence="3" id="KW-0633">Potassium transport</keyword>
<proteinExistence type="predicted"/>
<feature type="transmembrane region" description="Helical" evidence="13">
    <location>
        <begin position="83"/>
        <end position="106"/>
    </location>
</feature>
<reference evidence="15 16" key="1">
    <citation type="submission" date="2019-08" db="EMBL/GenBank/DDBJ databases">
        <title>Draft genome sequences of two oriental melons (Cucumis melo L. var makuwa).</title>
        <authorList>
            <person name="Kwon S.-Y."/>
        </authorList>
    </citation>
    <scope>NUCLEOTIDE SEQUENCE [LARGE SCALE GENOMIC DNA]</scope>
    <source>
        <strain evidence="16">cv. Chang Bougi</strain>
        <tissue evidence="15">Leaf</tissue>
    </source>
</reference>
<keyword evidence="8" id="KW-0406">Ion transport</keyword>
<dbReference type="GO" id="GO:0098719">
    <property type="term" value="P:sodium ion import across plasma membrane"/>
    <property type="evidence" value="ECO:0007669"/>
    <property type="project" value="TreeGrafter"/>
</dbReference>
<evidence type="ECO:0000256" key="2">
    <source>
        <dbReference type="ARBA" id="ARBA00022448"/>
    </source>
</evidence>
<evidence type="ECO:0000313" key="15">
    <source>
        <dbReference type="EMBL" id="TYK08093.1"/>
    </source>
</evidence>